<evidence type="ECO:0000313" key="2">
    <source>
        <dbReference type="EMBL" id="GBO21882.1"/>
    </source>
</evidence>
<dbReference type="AlphaFoldDB" id="A0A4Y2VBI3"/>
<keyword evidence="1" id="KW-0812">Transmembrane</keyword>
<keyword evidence="1" id="KW-0472">Membrane</keyword>
<dbReference type="OrthoDB" id="8346896at2759"/>
<keyword evidence="1" id="KW-1133">Transmembrane helix</keyword>
<organism evidence="2 3">
    <name type="scientific">Araneus ventricosus</name>
    <name type="common">Orbweaver spider</name>
    <name type="synonym">Epeira ventricosa</name>
    <dbReference type="NCBI Taxonomy" id="182803"/>
    <lineage>
        <taxon>Eukaryota</taxon>
        <taxon>Metazoa</taxon>
        <taxon>Ecdysozoa</taxon>
        <taxon>Arthropoda</taxon>
        <taxon>Chelicerata</taxon>
        <taxon>Arachnida</taxon>
        <taxon>Araneae</taxon>
        <taxon>Araneomorphae</taxon>
        <taxon>Entelegynae</taxon>
        <taxon>Araneoidea</taxon>
        <taxon>Araneidae</taxon>
        <taxon>Araneus</taxon>
    </lineage>
</organism>
<gene>
    <name evidence="2" type="ORF">AVEN_144118_1</name>
</gene>
<evidence type="ECO:0000313" key="3">
    <source>
        <dbReference type="Proteomes" id="UP000499080"/>
    </source>
</evidence>
<name>A0A4Y2VBI3_ARAVE</name>
<reference evidence="2 3" key="1">
    <citation type="journal article" date="2019" name="Sci. Rep.">
        <title>Orb-weaving spider Araneus ventricosus genome elucidates the spidroin gene catalogue.</title>
        <authorList>
            <person name="Kono N."/>
            <person name="Nakamura H."/>
            <person name="Ohtoshi R."/>
            <person name="Moran D.A.P."/>
            <person name="Shinohara A."/>
            <person name="Yoshida Y."/>
            <person name="Fujiwara M."/>
            <person name="Mori M."/>
            <person name="Tomita M."/>
            <person name="Arakawa K."/>
        </authorList>
    </citation>
    <scope>NUCLEOTIDE SEQUENCE [LARGE SCALE GENOMIC DNA]</scope>
</reference>
<sequence>MSPFTGEFQHSHSRFVYVQNICQISLFLYFSLIPAIVDIHRALMLNVEYVGCLHFLLRISGATKRHKGDVTFSPLLMRGVTNHGEERGSSLCRGVLTAGLTPENLNAVIDLKGSRGFGFFGHVALDSSKRRRRDSRYYLPS</sequence>
<accession>A0A4Y2VBI3</accession>
<dbReference type="Proteomes" id="UP000499080">
    <property type="component" value="Unassembled WGS sequence"/>
</dbReference>
<proteinExistence type="predicted"/>
<feature type="transmembrane region" description="Helical" evidence="1">
    <location>
        <begin position="15"/>
        <end position="37"/>
    </location>
</feature>
<dbReference type="EMBL" id="BGPR01045007">
    <property type="protein sequence ID" value="GBO21882.1"/>
    <property type="molecule type" value="Genomic_DNA"/>
</dbReference>
<comment type="caution">
    <text evidence="2">The sequence shown here is derived from an EMBL/GenBank/DDBJ whole genome shotgun (WGS) entry which is preliminary data.</text>
</comment>
<keyword evidence="3" id="KW-1185">Reference proteome</keyword>
<protein>
    <submittedName>
        <fullName evidence="2">Uncharacterized protein</fullName>
    </submittedName>
</protein>
<evidence type="ECO:0000256" key="1">
    <source>
        <dbReference type="SAM" id="Phobius"/>
    </source>
</evidence>